<gene>
    <name evidence="12" type="ORF">EW146_g7994</name>
</gene>
<evidence type="ECO:0000256" key="1">
    <source>
        <dbReference type="ARBA" id="ARBA00004141"/>
    </source>
</evidence>
<dbReference type="PANTHER" id="PTHR23508">
    <property type="entry name" value="CARBOXYLIC ACID TRANSPORTER PROTEIN HOMOLOG"/>
    <property type="match status" value="1"/>
</dbReference>
<dbReference type="GO" id="GO:0015355">
    <property type="term" value="F:secondary active monocarboxylate transmembrane transporter activity"/>
    <property type="evidence" value="ECO:0007669"/>
    <property type="project" value="TreeGrafter"/>
</dbReference>
<dbReference type="Pfam" id="PF07767">
    <property type="entry name" value="Nop53"/>
    <property type="match status" value="1"/>
</dbReference>
<dbReference type="GO" id="GO:0005886">
    <property type="term" value="C:plasma membrane"/>
    <property type="evidence" value="ECO:0007669"/>
    <property type="project" value="TreeGrafter"/>
</dbReference>
<dbReference type="InterPro" id="IPR005828">
    <property type="entry name" value="MFS_sugar_transport-like"/>
</dbReference>
<evidence type="ECO:0000256" key="9">
    <source>
        <dbReference type="ARBA" id="ARBA00023136"/>
    </source>
</evidence>
<keyword evidence="7 11" id="KW-0812">Transmembrane</keyword>
<evidence type="ECO:0000256" key="4">
    <source>
        <dbReference type="ARBA" id="ARBA00008838"/>
    </source>
</evidence>
<dbReference type="GO" id="GO:0035879">
    <property type="term" value="P:plasma membrane lactate transport"/>
    <property type="evidence" value="ECO:0007669"/>
    <property type="project" value="TreeGrafter"/>
</dbReference>
<dbReference type="EMBL" id="SGPL01000506">
    <property type="protein sequence ID" value="THH11572.1"/>
    <property type="molecule type" value="Genomic_DNA"/>
</dbReference>
<evidence type="ECO:0000256" key="5">
    <source>
        <dbReference type="ARBA" id="ARBA00018339"/>
    </source>
</evidence>
<evidence type="ECO:0000256" key="2">
    <source>
        <dbReference type="ARBA" id="ARBA00004604"/>
    </source>
</evidence>
<evidence type="ECO:0000256" key="3">
    <source>
        <dbReference type="ARBA" id="ARBA00004642"/>
    </source>
</evidence>
<comment type="subcellular location">
    <subcellularLocation>
        <location evidence="1">Membrane</location>
        <topology evidence="1">Multi-pass membrane protein</topology>
    </subcellularLocation>
    <subcellularLocation>
        <location evidence="2">Nucleus</location>
        <location evidence="2">Nucleolus</location>
    </subcellularLocation>
    <subcellularLocation>
        <location evidence="3">Nucleus</location>
        <location evidence="3">Nucleoplasm</location>
    </subcellularLocation>
</comment>
<evidence type="ECO:0000256" key="11">
    <source>
        <dbReference type="SAM" id="Phobius"/>
    </source>
</evidence>
<feature type="transmembrane region" description="Helical" evidence="11">
    <location>
        <begin position="262"/>
        <end position="280"/>
    </location>
</feature>
<dbReference type="GO" id="GO:0005730">
    <property type="term" value="C:nucleolus"/>
    <property type="evidence" value="ECO:0007669"/>
    <property type="project" value="UniProtKB-SubCell"/>
</dbReference>
<keyword evidence="8 11" id="KW-1133">Transmembrane helix</keyword>
<protein>
    <recommendedName>
        <fullName evidence="5">Ribosome biogenesis protein NOP53</fullName>
    </recommendedName>
</protein>
<evidence type="ECO:0000256" key="10">
    <source>
        <dbReference type="ARBA" id="ARBA00023242"/>
    </source>
</evidence>
<evidence type="ECO:0000256" key="8">
    <source>
        <dbReference type="ARBA" id="ARBA00022989"/>
    </source>
</evidence>
<dbReference type="Pfam" id="PF00083">
    <property type="entry name" value="Sugar_tr"/>
    <property type="match status" value="1"/>
</dbReference>
<keyword evidence="9 11" id="KW-0472">Membrane</keyword>
<dbReference type="GO" id="GO:0042254">
    <property type="term" value="P:ribosome biogenesis"/>
    <property type="evidence" value="ECO:0007669"/>
    <property type="project" value="UniProtKB-KW"/>
</dbReference>
<dbReference type="AlphaFoldDB" id="A0A4S4LHV8"/>
<feature type="transmembrane region" description="Helical" evidence="11">
    <location>
        <begin position="231"/>
        <end position="255"/>
    </location>
</feature>
<comment type="caution">
    <text evidence="12">The sequence shown here is derived from an EMBL/GenBank/DDBJ whole genome shotgun (WGS) entry which is preliminary data.</text>
</comment>
<evidence type="ECO:0000313" key="13">
    <source>
        <dbReference type="Proteomes" id="UP000310158"/>
    </source>
</evidence>
<keyword evidence="13" id="KW-1185">Reference proteome</keyword>
<dbReference type="GO" id="GO:0005654">
    <property type="term" value="C:nucleoplasm"/>
    <property type="evidence" value="ECO:0007669"/>
    <property type="project" value="UniProtKB-SubCell"/>
</dbReference>
<accession>A0A4S4LHV8</accession>
<evidence type="ECO:0000313" key="12">
    <source>
        <dbReference type="EMBL" id="THH11572.1"/>
    </source>
</evidence>
<evidence type="ECO:0000256" key="6">
    <source>
        <dbReference type="ARBA" id="ARBA00022517"/>
    </source>
</evidence>
<dbReference type="InterPro" id="IPR036259">
    <property type="entry name" value="MFS_trans_sf"/>
</dbReference>
<sequence>MAARRLKLKRKLLLYPQPRKRKRLLHLLEHRPSTNQSSRKGEKAWRRKKNIDDVEGHLEGIRDEERMFGKALREKKNEEFFMNDTKGDETRLSIASLVLPRLTLSPYNRQIPPQILSHLSFLTLKPFATFRRPRRLFTPIINIRQAKVLAHALGERPMTVNWQKGKEGSSQQFPLMEVSEAVRKVGSMMFKRHWLLCIYAVLLMTGFNFLPHGSQDLYPTCLALTKGFDNYHSTVATIIGNCGAIAGGVIAGWLSQYLGRRLTIVSFVLLIGAFIPLWIIPNSFGGLSAGAFWVEFGVQGAWGVIPIQLAEMSPRAFCATFPGAAYQLGNMPVGQRRNRTTGPSSVLKTTVRMCLMPGNGARGNKSTCRKPISSLLNEVCFSPAPTSREAPQSIRGLQQSVNNEMDGFAPY</sequence>
<dbReference type="OrthoDB" id="5296287at2759"/>
<feature type="transmembrane region" description="Helical" evidence="11">
    <location>
        <begin position="193"/>
        <end position="211"/>
    </location>
</feature>
<reference evidence="12 13" key="1">
    <citation type="submission" date="2019-02" db="EMBL/GenBank/DDBJ databases">
        <title>Genome sequencing of the rare red list fungi Bondarzewia mesenterica.</title>
        <authorList>
            <person name="Buettner E."/>
            <person name="Kellner H."/>
        </authorList>
    </citation>
    <scope>NUCLEOTIDE SEQUENCE [LARGE SCALE GENOMIC DNA]</scope>
    <source>
        <strain evidence="12 13">DSM 108281</strain>
    </source>
</reference>
<dbReference type="InterPro" id="IPR011687">
    <property type="entry name" value="Nop53/GLTSCR2"/>
</dbReference>
<dbReference type="Proteomes" id="UP000310158">
    <property type="component" value="Unassembled WGS sequence"/>
</dbReference>
<proteinExistence type="inferred from homology"/>
<keyword evidence="10" id="KW-0539">Nucleus</keyword>
<dbReference type="SUPFAM" id="SSF103473">
    <property type="entry name" value="MFS general substrate transporter"/>
    <property type="match status" value="1"/>
</dbReference>
<dbReference type="PANTHER" id="PTHR23508:SF10">
    <property type="entry name" value="CARBOXYLIC ACID TRANSPORTER PROTEIN HOMOLOG"/>
    <property type="match status" value="1"/>
</dbReference>
<comment type="similarity">
    <text evidence="4">Belongs to the NOP53 family.</text>
</comment>
<name>A0A4S4LHV8_9AGAM</name>
<evidence type="ECO:0000256" key="7">
    <source>
        <dbReference type="ARBA" id="ARBA00022692"/>
    </source>
</evidence>
<keyword evidence="6" id="KW-0690">Ribosome biogenesis</keyword>
<organism evidence="12 13">
    <name type="scientific">Bondarzewia mesenterica</name>
    <dbReference type="NCBI Taxonomy" id="1095465"/>
    <lineage>
        <taxon>Eukaryota</taxon>
        <taxon>Fungi</taxon>
        <taxon>Dikarya</taxon>
        <taxon>Basidiomycota</taxon>
        <taxon>Agaricomycotina</taxon>
        <taxon>Agaricomycetes</taxon>
        <taxon>Russulales</taxon>
        <taxon>Bondarzewiaceae</taxon>
        <taxon>Bondarzewia</taxon>
    </lineage>
</organism>
<dbReference type="Gene3D" id="1.20.1250.20">
    <property type="entry name" value="MFS general substrate transporter like domains"/>
    <property type="match status" value="1"/>
</dbReference>